<evidence type="ECO:0000313" key="7">
    <source>
        <dbReference type="Proteomes" id="UP000321532"/>
    </source>
</evidence>
<evidence type="ECO:0000256" key="2">
    <source>
        <dbReference type="ARBA" id="ARBA00022692"/>
    </source>
</evidence>
<evidence type="ECO:0000256" key="5">
    <source>
        <dbReference type="SAM" id="Phobius"/>
    </source>
</evidence>
<name>A0A512AX52_9BACT</name>
<proteinExistence type="predicted"/>
<dbReference type="PANTHER" id="PTHR36974">
    <property type="entry name" value="MEMBRANE PROTEIN-RELATED"/>
    <property type="match status" value="1"/>
</dbReference>
<feature type="transmembrane region" description="Helical" evidence="5">
    <location>
        <begin position="92"/>
        <end position="110"/>
    </location>
</feature>
<sequence length="169" mass="18918">MAPLIVLLAVFAATWSLGRALKLRKLNLNQSGRVAMCAMLLFAGTSHFYLTKGMVLTMPDFLPAKEALVYFTGVSEIIFGIGLLFESTRRLTSVLLFLFFLAVLPANIVAAFKHVDIPSATYTGPGLNYLWFRIPLQLLFIPWTYYFGYRQQSFTVDTIKPAIKSPKLA</sequence>
<keyword evidence="2 5" id="KW-0812">Transmembrane</keyword>
<dbReference type="AlphaFoldDB" id="A0A512AX52"/>
<keyword evidence="4 5" id="KW-0472">Membrane</keyword>
<organism evidence="6 7">
    <name type="scientific">Adhaeribacter aerolatus</name>
    <dbReference type="NCBI Taxonomy" id="670289"/>
    <lineage>
        <taxon>Bacteria</taxon>
        <taxon>Pseudomonadati</taxon>
        <taxon>Bacteroidota</taxon>
        <taxon>Cytophagia</taxon>
        <taxon>Cytophagales</taxon>
        <taxon>Hymenobacteraceae</taxon>
        <taxon>Adhaeribacter</taxon>
    </lineage>
</organism>
<accession>A0A512AX52</accession>
<evidence type="ECO:0000313" key="6">
    <source>
        <dbReference type="EMBL" id="GEO04260.1"/>
    </source>
</evidence>
<reference evidence="6 7" key="1">
    <citation type="submission" date="2019-07" db="EMBL/GenBank/DDBJ databases">
        <title>Whole genome shotgun sequence of Adhaeribacter aerolatus NBRC 106133.</title>
        <authorList>
            <person name="Hosoyama A."/>
            <person name="Uohara A."/>
            <person name="Ohji S."/>
            <person name="Ichikawa N."/>
        </authorList>
    </citation>
    <scope>NUCLEOTIDE SEQUENCE [LARGE SCALE GENOMIC DNA]</scope>
    <source>
        <strain evidence="6 7">NBRC 106133</strain>
    </source>
</reference>
<keyword evidence="3 5" id="KW-1133">Transmembrane helix</keyword>
<dbReference type="GO" id="GO:0016020">
    <property type="term" value="C:membrane"/>
    <property type="evidence" value="ECO:0007669"/>
    <property type="project" value="UniProtKB-SubCell"/>
</dbReference>
<dbReference type="RefSeq" id="WP_146897528.1">
    <property type="nucleotide sequence ID" value="NZ_BJYS01000013.1"/>
</dbReference>
<comment type="caution">
    <text evidence="6">The sequence shown here is derived from an EMBL/GenBank/DDBJ whole genome shotgun (WGS) entry which is preliminary data.</text>
</comment>
<protein>
    <submittedName>
        <fullName evidence="6">Membrane protein</fullName>
    </submittedName>
</protein>
<dbReference type="PANTHER" id="PTHR36974:SF1">
    <property type="entry name" value="DOXX FAMILY MEMBRANE PROTEIN"/>
    <property type="match status" value="1"/>
</dbReference>
<gene>
    <name evidence="6" type="ORF">AAE02nite_19240</name>
</gene>
<dbReference type="EMBL" id="BJYS01000013">
    <property type="protein sequence ID" value="GEO04260.1"/>
    <property type="molecule type" value="Genomic_DNA"/>
</dbReference>
<keyword evidence="7" id="KW-1185">Reference proteome</keyword>
<feature type="transmembrane region" description="Helical" evidence="5">
    <location>
        <begin position="130"/>
        <end position="148"/>
    </location>
</feature>
<dbReference type="Pfam" id="PF07681">
    <property type="entry name" value="DoxX"/>
    <property type="match status" value="1"/>
</dbReference>
<evidence type="ECO:0000256" key="4">
    <source>
        <dbReference type="ARBA" id="ARBA00023136"/>
    </source>
</evidence>
<evidence type="ECO:0000256" key="3">
    <source>
        <dbReference type="ARBA" id="ARBA00022989"/>
    </source>
</evidence>
<feature type="transmembrane region" description="Helical" evidence="5">
    <location>
        <begin position="67"/>
        <end position="85"/>
    </location>
</feature>
<dbReference type="Proteomes" id="UP000321532">
    <property type="component" value="Unassembled WGS sequence"/>
</dbReference>
<comment type="subcellular location">
    <subcellularLocation>
        <location evidence="1">Membrane</location>
        <topology evidence="1">Multi-pass membrane protein</topology>
    </subcellularLocation>
</comment>
<dbReference type="InterPro" id="IPR032808">
    <property type="entry name" value="DoxX"/>
</dbReference>
<evidence type="ECO:0000256" key="1">
    <source>
        <dbReference type="ARBA" id="ARBA00004141"/>
    </source>
</evidence>
<dbReference type="OrthoDB" id="673526at2"/>